<comment type="caution">
    <text evidence="8">The sequence shown here is derived from an EMBL/GenBank/DDBJ whole genome shotgun (WGS) entry which is preliminary data.</text>
</comment>
<evidence type="ECO:0000256" key="2">
    <source>
        <dbReference type="ARBA" id="ARBA00023015"/>
    </source>
</evidence>
<dbReference type="PANTHER" id="PTHR43133">
    <property type="entry name" value="RNA POLYMERASE ECF-TYPE SIGMA FACTO"/>
    <property type="match status" value="1"/>
</dbReference>
<accession>A0ABU7LMB2</accession>
<dbReference type="Pfam" id="PF04542">
    <property type="entry name" value="Sigma70_r2"/>
    <property type="match status" value="1"/>
</dbReference>
<dbReference type="InterPro" id="IPR036388">
    <property type="entry name" value="WH-like_DNA-bd_sf"/>
</dbReference>
<dbReference type="InterPro" id="IPR007627">
    <property type="entry name" value="RNA_pol_sigma70_r2"/>
</dbReference>
<feature type="domain" description="RNA polymerase sigma-70 region 2" evidence="6">
    <location>
        <begin position="25"/>
        <end position="91"/>
    </location>
</feature>
<sequence>MPLSDADLVAAARRGRDAAFGQLAVRHSPALRSFLRGVCRDHALADDMAQETLIKAWRNLASLENPDVFRSWLFGIGWRLVSQHRRAAGRRLQREQDWSDVQGQQRSEGISQQESLALEAAMHALTPDQRACISLCLAGGWSHGEAAEVLDMPVGTIKSHIKRGRAKLLAALGGEA</sequence>
<evidence type="ECO:0000313" key="8">
    <source>
        <dbReference type="EMBL" id="MEE2524746.1"/>
    </source>
</evidence>
<comment type="similarity">
    <text evidence="1">Belongs to the sigma-70 factor family. ECF subfamily.</text>
</comment>
<dbReference type="InterPro" id="IPR014284">
    <property type="entry name" value="RNA_pol_sigma-70_dom"/>
</dbReference>
<dbReference type="EMBL" id="JAZDRP010000001">
    <property type="protein sequence ID" value="MEE2524746.1"/>
    <property type="molecule type" value="Genomic_DNA"/>
</dbReference>
<gene>
    <name evidence="8" type="ORF">V0U79_00075</name>
</gene>
<dbReference type="NCBIfam" id="TIGR02937">
    <property type="entry name" value="sigma70-ECF"/>
    <property type="match status" value="1"/>
</dbReference>
<keyword evidence="5" id="KW-0804">Transcription</keyword>
<protein>
    <submittedName>
        <fullName evidence="8">RNA polymerase sigma factor</fullName>
    </submittedName>
</protein>
<feature type="domain" description="RNA polymerase sigma factor 70 region 4 type 2" evidence="7">
    <location>
        <begin position="116"/>
        <end position="168"/>
    </location>
</feature>
<dbReference type="RefSeq" id="WP_330197414.1">
    <property type="nucleotide sequence ID" value="NZ_JAZDRP010000001.1"/>
</dbReference>
<dbReference type="Proteomes" id="UP001354971">
    <property type="component" value="Unassembled WGS sequence"/>
</dbReference>
<evidence type="ECO:0000256" key="1">
    <source>
        <dbReference type="ARBA" id="ARBA00010641"/>
    </source>
</evidence>
<dbReference type="SUPFAM" id="SSF88659">
    <property type="entry name" value="Sigma3 and sigma4 domains of RNA polymerase sigma factors"/>
    <property type="match status" value="1"/>
</dbReference>
<dbReference type="Gene3D" id="1.10.1740.10">
    <property type="match status" value="1"/>
</dbReference>
<dbReference type="Pfam" id="PF08281">
    <property type="entry name" value="Sigma70_r4_2"/>
    <property type="match status" value="1"/>
</dbReference>
<dbReference type="InterPro" id="IPR039425">
    <property type="entry name" value="RNA_pol_sigma-70-like"/>
</dbReference>
<dbReference type="SUPFAM" id="SSF88946">
    <property type="entry name" value="Sigma2 domain of RNA polymerase sigma factors"/>
    <property type="match status" value="1"/>
</dbReference>
<dbReference type="InterPro" id="IPR013249">
    <property type="entry name" value="RNA_pol_sigma70_r4_t2"/>
</dbReference>
<keyword evidence="2" id="KW-0805">Transcription regulation</keyword>
<evidence type="ECO:0000259" key="6">
    <source>
        <dbReference type="Pfam" id="PF04542"/>
    </source>
</evidence>
<evidence type="ECO:0000256" key="4">
    <source>
        <dbReference type="ARBA" id="ARBA00023125"/>
    </source>
</evidence>
<dbReference type="InterPro" id="IPR013324">
    <property type="entry name" value="RNA_pol_sigma_r3/r4-like"/>
</dbReference>
<keyword evidence="9" id="KW-1185">Reference proteome</keyword>
<keyword evidence="3" id="KW-0731">Sigma factor</keyword>
<evidence type="ECO:0000313" key="9">
    <source>
        <dbReference type="Proteomes" id="UP001354971"/>
    </source>
</evidence>
<evidence type="ECO:0000256" key="3">
    <source>
        <dbReference type="ARBA" id="ARBA00023082"/>
    </source>
</evidence>
<dbReference type="Gene3D" id="1.10.10.10">
    <property type="entry name" value="Winged helix-like DNA-binding domain superfamily/Winged helix DNA-binding domain"/>
    <property type="match status" value="1"/>
</dbReference>
<organism evidence="8 9">
    <name type="scientific">Hyphobacterium lacteum</name>
    <dbReference type="NCBI Taxonomy" id="3116575"/>
    <lineage>
        <taxon>Bacteria</taxon>
        <taxon>Pseudomonadati</taxon>
        <taxon>Pseudomonadota</taxon>
        <taxon>Alphaproteobacteria</taxon>
        <taxon>Maricaulales</taxon>
        <taxon>Maricaulaceae</taxon>
        <taxon>Hyphobacterium</taxon>
    </lineage>
</organism>
<reference evidence="8 9" key="1">
    <citation type="submission" date="2024-01" db="EMBL/GenBank/DDBJ databases">
        <title>Hyphobacterium bacterium isolated from marine sediment.</title>
        <authorList>
            <person name="Zhao S."/>
        </authorList>
    </citation>
    <scope>NUCLEOTIDE SEQUENCE [LARGE SCALE GENOMIC DNA]</scope>
    <source>
        <strain evidence="9">HN65</strain>
    </source>
</reference>
<name>A0ABU7LMB2_9PROT</name>
<dbReference type="PANTHER" id="PTHR43133:SF8">
    <property type="entry name" value="RNA POLYMERASE SIGMA FACTOR HI_1459-RELATED"/>
    <property type="match status" value="1"/>
</dbReference>
<dbReference type="CDD" id="cd06171">
    <property type="entry name" value="Sigma70_r4"/>
    <property type="match status" value="1"/>
</dbReference>
<evidence type="ECO:0000259" key="7">
    <source>
        <dbReference type="Pfam" id="PF08281"/>
    </source>
</evidence>
<evidence type="ECO:0000256" key="5">
    <source>
        <dbReference type="ARBA" id="ARBA00023163"/>
    </source>
</evidence>
<keyword evidence="4" id="KW-0238">DNA-binding</keyword>
<dbReference type="InterPro" id="IPR013325">
    <property type="entry name" value="RNA_pol_sigma_r2"/>
</dbReference>
<proteinExistence type="inferred from homology"/>